<dbReference type="GO" id="GO:0003684">
    <property type="term" value="F:damaged DNA binding"/>
    <property type="evidence" value="ECO:0007669"/>
    <property type="project" value="InterPro"/>
</dbReference>
<dbReference type="Pfam" id="PF10404">
    <property type="entry name" value="BHD_2"/>
    <property type="match status" value="1"/>
</dbReference>
<evidence type="ECO:0000259" key="6">
    <source>
        <dbReference type="SMART" id="SM01030"/>
    </source>
</evidence>
<keyword evidence="3" id="KW-0227">DNA damage</keyword>
<gene>
    <name evidence="9" type="ORF">KIN20_007289</name>
</gene>
<dbReference type="SMART" id="SM01030">
    <property type="entry name" value="BHD_1"/>
    <property type="match status" value="1"/>
</dbReference>
<reference evidence="9" key="1">
    <citation type="submission" date="2021-06" db="EMBL/GenBank/DDBJ databases">
        <title>Parelaphostrongylus tenuis whole genome reference sequence.</title>
        <authorList>
            <person name="Garwood T.J."/>
            <person name="Larsen P.A."/>
            <person name="Fountain-Jones N.M."/>
            <person name="Garbe J.R."/>
            <person name="Macchietto M.G."/>
            <person name="Kania S.A."/>
            <person name="Gerhold R.W."/>
            <person name="Richards J.E."/>
            <person name="Wolf T.M."/>
        </authorList>
    </citation>
    <scope>NUCLEOTIDE SEQUENCE</scope>
    <source>
        <strain evidence="9">MNPRO001-30</strain>
        <tissue evidence="9">Meninges</tissue>
    </source>
</reference>
<feature type="domain" description="Rad4 beta-hairpin" evidence="6">
    <location>
        <begin position="2"/>
        <end position="44"/>
    </location>
</feature>
<name>A0AAD5M7U4_PARTN</name>
<dbReference type="GO" id="GO:0000111">
    <property type="term" value="C:nucleotide-excision repair factor 2 complex"/>
    <property type="evidence" value="ECO:0007669"/>
    <property type="project" value="TreeGrafter"/>
</dbReference>
<dbReference type="InterPro" id="IPR018327">
    <property type="entry name" value="BHD_2"/>
</dbReference>
<dbReference type="Gene3D" id="3.30.70.2460">
    <property type="entry name" value="Rad4, beta-hairpin domain BHD3"/>
    <property type="match status" value="1"/>
</dbReference>
<feature type="domain" description="Rad4 beta-hairpin" evidence="8">
    <location>
        <begin position="108"/>
        <end position="183"/>
    </location>
</feature>
<keyword evidence="10" id="KW-1185">Reference proteome</keyword>
<evidence type="ECO:0000259" key="8">
    <source>
        <dbReference type="SMART" id="SM01032"/>
    </source>
</evidence>
<dbReference type="Proteomes" id="UP001196413">
    <property type="component" value="Unassembled WGS sequence"/>
</dbReference>
<organism evidence="9 10">
    <name type="scientific">Parelaphostrongylus tenuis</name>
    <name type="common">Meningeal worm</name>
    <dbReference type="NCBI Taxonomy" id="148309"/>
    <lineage>
        <taxon>Eukaryota</taxon>
        <taxon>Metazoa</taxon>
        <taxon>Ecdysozoa</taxon>
        <taxon>Nematoda</taxon>
        <taxon>Chromadorea</taxon>
        <taxon>Rhabditida</taxon>
        <taxon>Rhabditina</taxon>
        <taxon>Rhabditomorpha</taxon>
        <taxon>Strongyloidea</taxon>
        <taxon>Metastrongylidae</taxon>
        <taxon>Parelaphostrongylus</taxon>
    </lineage>
</organism>
<dbReference type="EMBL" id="JAHQIW010001045">
    <property type="protein sequence ID" value="KAJ1351303.1"/>
    <property type="molecule type" value="Genomic_DNA"/>
</dbReference>
<keyword evidence="5" id="KW-0539">Nucleus</keyword>
<evidence type="ECO:0000256" key="2">
    <source>
        <dbReference type="ARBA" id="ARBA00009525"/>
    </source>
</evidence>
<dbReference type="InterPro" id="IPR042488">
    <property type="entry name" value="Rad4_BHD3_sf"/>
</dbReference>
<dbReference type="GO" id="GO:0006298">
    <property type="term" value="P:mismatch repair"/>
    <property type="evidence" value="ECO:0007669"/>
    <property type="project" value="TreeGrafter"/>
</dbReference>
<accession>A0AAD5M7U4</accession>
<protein>
    <submittedName>
        <fullName evidence="9">Uncharacterized protein</fullName>
    </submittedName>
</protein>
<dbReference type="SMART" id="SM01032">
    <property type="entry name" value="BHD_3"/>
    <property type="match status" value="1"/>
</dbReference>
<dbReference type="SMART" id="SM01031">
    <property type="entry name" value="BHD_2"/>
    <property type="match status" value="1"/>
</dbReference>
<evidence type="ECO:0000256" key="4">
    <source>
        <dbReference type="ARBA" id="ARBA00023204"/>
    </source>
</evidence>
<sequence length="271" mass="31569">MVSIQRYVLEKDLLKFEGIYPKPEDQKPLGEVRGHKVYPRSTVYTLQSANNWIKMARSVKEGEKAYKVVKARPNLRVPAEEREQRYLDVFGYWQTEPYRPPKVVNGRIPRNEFGNVYMYQPSMCPIGAVHLRLPGLPSIARRLGGLECVPAVVGWDFNSCTNFPILEGACVLEEHAEKFISEWKRVEGTRIERENKKREERALGNWRKLIRGILRHQYLKSKFGAAKVKRKAKKENNEVKEEEKTEQDSIIIDNTVMAPRQVFTHEDLMKL</sequence>
<evidence type="ECO:0000256" key="5">
    <source>
        <dbReference type="ARBA" id="ARBA00023242"/>
    </source>
</evidence>
<dbReference type="Pfam" id="PF10405">
    <property type="entry name" value="BHD_3"/>
    <property type="match status" value="1"/>
</dbReference>
<keyword evidence="4" id="KW-0234">DNA repair</keyword>
<dbReference type="PANTHER" id="PTHR12135:SF0">
    <property type="entry name" value="DNA REPAIR PROTEIN COMPLEMENTING XP-C CELLS"/>
    <property type="match status" value="1"/>
</dbReference>
<proteinExistence type="inferred from homology"/>
<dbReference type="InterPro" id="IPR018328">
    <property type="entry name" value="Rad4_beta-hairpin_dom3"/>
</dbReference>
<dbReference type="InterPro" id="IPR018326">
    <property type="entry name" value="Rad4_beta-hairpin_dom1"/>
</dbReference>
<evidence type="ECO:0000313" key="10">
    <source>
        <dbReference type="Proteomes" id="UP001196413"/>
    </source>
</evidence>
<dbReference type="PANTHER" id="PTHR12135">
    <property type="entry name" value="DNA REPAIR PROTEIN XP-C / RAD4"/>
    <property type="match status" value="1"/>
</dbReference>
<dbReference type="GO" id="GO:0006289">
    <property type="term" value="P:nucleotide-excision repair"/>
    <property type="evidence" value="ECO:0007669"/>
    <property type="project" value="InterPro"/>
</dbReference>
<dbReference type="GO" id="GO:0003697">
    <property type="term" value="F:single-stranded DNA binding"/>
    <property type="evidence" value="ECO:0007669"/>
    <property type="project" value="TreeGrafter"/>
</dbReference>
<evidence type="ECO:0000256" key="1">
    <source>
        <dbReference type="ARBA" id="ARBA00004123"/>
    </source>
</evidence>
<feature type="domain" description="Rad4 beta-hairpin" evidence="7">
    <location>
        <begin position="46"/>
        <end position="101"/>
    </location>
</feature>
<dbReference type="InterPro" id="IPR004583">
    <property type="entry name" value="DNA_repair_Rad4"/>
</dbReference>
<evidence type="ECO:0000256" key="3">
    <source>
        <dbReference type="ARBA" id="ARBA00022763"/>
    </source>
</evidence>
<dbReference type="GO" id="GO:0071942">
    <property type="term" value="C:XPC complex"/>
    <property type="evidence" value="ECO:0007669"/>
    <property type="project" value="TreeGrafter"/>
</dbReference>
<comment type="caution">
    <text evidence="9">The sequence shown here is derived from an EMBL/GenBank/DDBJ whole genome shotgun (WGS) entry which is preliminary data.</text>
</comment>
<dbReference type="GO" id="GO:0005737">
    <property type="term" value="C:cytoplasm"/>
    <property type="evidence" value="ECO:0007669"/>
    <property type="project" value="TreeGrafter"/>
</dbReference>
<dbReference type="Pfam" id="PF10403">
    <property type="entry name" value="BHD_1"/>
    <property type="match status" value="1"/>
</dbReference>
<dbReference type="AlphaFoldDB" id="A0AAD5M7U4"/>
<evidence type="ECO:0000313" key="9">
    <source>
        <dbReference type="EMBL" id="KAJ1351303.1"/>
    </source>
</evidence>
<comment type="similarity">
    <text evidence="2">Belongs to the XPC family.</text>
</comment>
<evidence type="ECO:0000259" key="7">
    <source>
        <dbReference type="SMART" id="SM01031"/>
    </source>
</evidence>
<comment type="subcellular location">
    <subcellularLocation>
        <location evidence="1">Nucleus</location>
    </subcellularLocation>
</comment>